<dbReference type="InterPro" id="IPR036291">
    <property type="entry name" value="NAD(P)-bd_dom_sf"/>
</dbReference>
<gene>
    <name evidence="4" type="ORF">NUH88_19370</name>
</gene>
<dbReference type="GO" id="GO:0070403">
    <property type="term" value="F:NAD+ binding"/>
    <property type="evidence" value="ECO:0007669"/>
    <property type="project" value="InterPro"/>
</dbReference>
<evidence type="ECO:0000259" key="3">
    <source>
        <dbReference type="Pfam" id="PF02737"/>
    </source>
</evidence>
<dbReference type="KEGG" id="naci:NUH88_19370"/>
<keyword evidence="5" id="KW-1185">Reference proteome</keyword>
<keyword evidence="1" id="KW-0560">Oxidoreductase</keyword>
<dbReference type="InterPro" id="IPR013328">
    <property type="entry name" value="6PGD_dom2"/>
</dbReference>
<feature type="domain" description="3-hydroxyacyl-CoA dehydrogenase NAD binding" evidence="3">
    <location>
        <begin position="12"/>
        <end position="186"/>
    </location>
</feature>
<dbReference type="PANTHER" id="PTHR48075:SF5">
    <property type="entry name" value="3-HYDROXYBUTYRYL-COA DEHYDROGENASE"/>
    <property type="match status" value="1"/>
</dbReference>
<dbReference type="InterPro" id="IPR006108">
    <property type="entry name" value="3HC_DH_C"/>
</dbReference>
<name>A0A9J7ARP6_9PROT</name>
<evidence type="ECO:0000313" key="4">
    <source>
        <dbReference type="EMBL" id="UUX49546.1"/>
    </source>
</evidence>
<dbReference type="Gene3D" id="3.40.50.720">
    <property type="entry name" value="NAD(P)-binding Rossmann-like Domain"/>
    <property type="match status" value="1"/>
</dbReference>
<feature type="domain" description="3-hydroxyacyl-CoA dehydrogenase C-terminal" evidence="2">
    <location>
        <begin position="191"/>
        <end position="274"/>
    </location>
</feature>
<dbReference type="AlphaFoldDB" id="A0A9J7ARP6"/>
<dbReference type="EMBL" id="CP102480">
    <property type="protein sequence ID" value="UUX49546.1"/>
    <property type="molecule type" value="Genomic_DNA"/>
</dbReference>
<dbReference type="GO" id="GO:0016616">
    <property type="term" value="F:oxidoreductase activity, acting on the CH-OH group of donors, NAD or NADP as acceptor"/>
    <property type="evidence" value="ECO:0007669"/>
    <property type="project" value="InterPro"/>
</dbReference>
<evidence type="ECO:0000256" key="1">
    <source>
        <dbReference type="ARBA" id="ARBA00023002"/>
    </source>
</evidence>
<dbReference type="InterPro" id="IPR006176">
    <property type="entry name" value="3-OHacyl-CoA_DH_NAD-bd"/>
</dbReference>
<dbReference type="PANTHER" id="PTHR48075">
    <property type="entry name" value="3-HYDROXYACYL-COA DEHYDROGENASE FAMILY PROTEIN"/>
    <property type="match status" value="1"/>
</dbReference>
<dbReference type="Gene3D" id="1.10.1040.10">
    <property type="entry name" value="N-(1-d-carboxylethyl)-l-norvaline Dehydrogenase, domain 2"/>
    <property type="match status" value="1"/>
</dbReference>
<dbReference type="Proteomes" id="UP001060336">
    <property type="component" value="Chromosome"/>
</dbReference>
<dbReference type="Pfam" id="PF02737">
    <property type="entry name" value="3HCDH_N"/>
    <property type="match status" value="1"/>
</dbReference>
<dbReference type="InterPro" id="IPR008927">
    <property type="entry name" value="6-PGluconate_DH-like_C_sf"/>
</dbReference>
<dbReference type="SUPFAM" id="SSF48179">
    <property type="entry name" value="6-phosphogluconate dehydrogenase C-terminal domain-like"/>
    <property type="match status" value="1"/>
</dbReference>
<proteinExistence type="predicted"/>
<organism evidence="4 5">
    <name type="scientific">Nisaea acidiphila</name>
    <dbReference type="NCBI Taxonomy" id="1862145"/>
    <lineage>
        <taxon>Bacteria</taxon>
        <taxon>Pseudomonadati</taxon>
        <taxon>Pseudomonadota</taxon>
        <taxon>Alphaproteobacteria</taxon>
        <taxon>Rhodospirillales</taxon>
        <taxon>Thalassobaculaceae</taxon>
        <taxon>Nisaea</taxon>
    </lineage>
</organism>
<dbReference type="RefSeq" id="WP_257768280.1">
    <property type="nucleotide sequence ID" value="NZ_CP102480.1"/>
</dbReference>
<dbReference type="GO" id="GO:0006631">
    <property type="term" value="P:fatty acid metabolic process"/>
    <property type="evidence" value="ECO:0007669"/>
    <property type="project" value="InterPro"/>
</dbReference>
<reference evidence="4" key="1">
    <citation type="submission" date="2022-08" db="EMBL/GenBank/DDBJ databases">
        <title>Nisaea acidiphila sp. nov., isolated from a marine algal debris and emended description of the genus Nisaea Urios et al. 2008.</title>
        <authorList>
            <person name="Kwon K."/>
        </authorList>
    </citation>
    <scope>NUCLEOTIDE SEQUENCE</scope>
    <source>
        <strain evidence="4">MEBiC11861</strain>
    </source>
</reference>
<protein>
    <submittedName>
        <fullName evidence="4">3-hydroxyacyl-CoA dehydrogenase NAD-binding domain-containing protein</fullName>
    </submittedName>
</protein>
<evidence type="ECO:0000313" key="5">
    <source>
        <dbReference type="Proteomes" id="UP001060336"/>
    </source>
</evidence>
<evidence type="ECO:0000259" key="2">
    <source>
        <dbReference type="Pfam" id="PF00725"/>
    </source>
</evidence>
<dbReference type="SUPFAM" id="SSF51735">
    <property type="entry name" value="NAD(P)-binding Rossmann-fold domains"/>
    <property type="match status" value="1"/>
</dbReference>
<accession>A0A9J7ARP6</accession>
<sequence length="316" mass="34222">MANYPAVEDIRKIGILGGGTIGASWSAWFLARGYDVTAWDPGEGAEAKLRAFVDNAWPQLTELGLSAGADKARLTFVATPEEAVAGADFIQESAPERLDIKRELYARVDGVLGPDAIFASSTSGLVMSEMQQGLKSAPRMVIGHPFNPPHLIPLVEVVAGKETDPAAADWAMDFYRHVGKHPIRLKKELKGHLANRLQAALWREALLAVKEDIASIEDIDAAMAQGPGLRLALMGPHMIFNLAGGKGGMAHFYDHIGPAMEAWWETMQETPKLDAELRAALIKGVEEEAAGRSIDQLEAERDGKLIALLKMLQEKG</sequence>
<dbReference type="Pfam" id="PF00725">
    <property type="entry name" value="3HCDH"/>
    <property type="match status" value="1"/>
</dbReference>